<evidence type="ECO:0000313" key="2">
    <source>
        <dbReference type="EMBL" id="AWI32400.1"/>
    </source>
</evidence>
<sequence>MITQGARITGLCPECRATLVYEVGQWIERGVLWWGSEGGCGRCAHGWCERNQGPVVTPEWVRQALLTAHGAARLSLADARTGLVPVLRALRAAEDLTIAAARARAAELAGTGLVGTLVEMESLARALRDRGVAVAVGPAAGTPRRGRLRPPDAVQRGRNVEGG</sequence>
<dbReference type="EMBL" id="CP029188">
    <property type="protein sequence ID" value="AWI32400.1"/>
    <property type="molecule type" value="Genomic_DNA"/>
</dbReference>
<gene>
    <name evidence="2" type="ORF">DDW44_29070</name>
</gene>
<reference evidence="2 3" key="1">
    <citation type="submission" date="2018-05" db="EMBL/GenBank/DDBJ databases">
        <title>Complete genome sequence of sponge-derived Streptomyces sp. HNM0039.</title>
        <authorList>
            <person name="Huang X."/>
            <person name="Zhou S."/>
        </authorList>
    </citation>
    <scope>NUCLEOTIDE SEQUENCE [LARGE SCALE GENOMIC DNA]</scope>
    <source>
        <strain evidence="2 3">HNM0039</strain>
    </source>
</reference>
<organism evidence="2 3">
    <name type="scientific">Streptomyces tirandamycinicus</name>
    <dbReference type="NCBI Taxonomy" id="2174846"/>
    <lineage>
        <taxon>Bacteria</taxon>
        <taxon>Bacillati</taxon>
        <taxon>Actinomycetota</taxon>
        <taxon>Actinomycetes</taxon>
        <taxon>Kitasatosporales</taxon>
        <taxon>Streptomycetaceae</taxon>
        <taxon>Streptomyces</taxon>
    </lineage>
</organism>
<feature type="region of interest" description="Disordered" evidence="1">
    <location>
        <begin position="138"/>
        <end position="163"/>
    </location>
</feature>
<dbReference type="RefSeq" id="WP_108908343.1">
    <property type="nucleotide sequence ID" value="NZ_CP029188.1"/>
</dbReference>
<keyword evidence="3" id="KW-1185">Reference proteome</keyword>
<accession>A0A2S1T172</accession>
<dbReference type="Proteomes" id="UP000244900">
    <property type="component" value="Chromosome"/>
</dbReference>
<evidence type="ECO:0000256" key="1">
    <source>
        <dbReference type="SAM" id="MobiDB-lite"/>
    </source>
</evidence>
<name>A0A2S1T172_9ACTN</name>
<dbReference type="OrthoDB" id="3693176at2"/>
<protein>
    <submittedName>
        <fullName evidence="2">Uncharacterized protein</fullName>
    </submittedName>
</protein>
<dbReference type="AlphaFoldDB" id="A0A2S1T172"/>
<dbReference type="KEGG" id="stir:DDW44_29070"/>
<proteinExistence type="predicted"/>
<evidence type="ECO:0000313" key="3">
    <source>
        <dbReference type="Proteomes" id="UP000244900"/>
    </source>
</evidence>